<dbReference type="AlphaFoldDB" id="A0A1M5J808"/>
<proteinExistence type="predicted"/>
<organism evidence="8 9">
    <name type="scientific">Thermosyntropha lipolytica DSM 11003</name>
    <dbReference type="NCBI Taxonomy" id="1123382"/>
    <lineage>
        <taxon>Bacteria</taxon>
        <taxon>Bacillati</taxon>
        <taxon>Bacillota</taxon>
        <taxon>Clostridia</taxon>
        <taxon>Eubacteriales</taxon>
        <taxon>Syntrophomonadaceae</taxon>
        <taxon>Thermosyntropha</taxon>
    </lineage>
</organism>
<dbReference type="Proteomes" id="UP000242329">
    <property type="component" value="Unassembled WGS sequence"/>
</dbReference>
<dbReference type="GO" id="GO:0046872">
    <property type="term" value="F:metal ion binding"/>
    <property type="evidence" value="ECO:0007669"/>
    <property type="project" value="UniProtKB-KW"/>
</dbReference>
<evidence type="ECO:0000313" key="8">
    <source>
        <dbReference type="EMBL" id="SHG36714.1"/>
    </source>
</evidence>
<feature type="transmembrane region" description="Helical" evidence="7">
    <location>
        <begin position="6"/>
        <end position="27"/>
    </location>
</feature>
<feature type="transmembrane region" description="Helical" evidence="7">
    <location>
        <begin position="73"/>
        <end position="90"/>
    </location>
</feature>
<feature type="transmembrane region" description="Helical" evidence="7">
    <location>
        <begin position="117"/>
        <end position="136"/>
    </location>
</feature>
<evidence type="ECO:0000313" key="9">
    <source>
        <dbReference type="Proteomes" id="UP000242329"/>
    </source>
</evidence>
<keyword evidence="3 7" id="KW-0812">Transmembrane</keyword>
<dbReference type="EMBL" id="FQWY01000002">
    <property type="protein sequence ID" value="SHG36714.1"/>
    <property type="molecule type" value="Genomic_DNA"/>
</dbReference>
<dbReference type="InterPro" id="IPR000715">
    <property type="entry name" value="Glycosyl_transferase_4"/>
</dbReference>
<reference evidence="9" key="1">
    <citation type="submission" date="2016-11" db="EMBL/GenBank/DDBJ databases">
        <authorList>
            <person name="Varghese N."/>
            <person name="Submissions S."/>
        </authorList>
    </citation>
    <scope>NUCLEOTIDE SEQUENCE [LARGE SCALE GENOMIC DNA]</scope>
    <source>
        <strain evidence="9">DSM 11003</strain>
    </source>
</reference>
<dbReference type="STRING" id="1123382.SAMN02745221_00009"/>
<feature type="transmembrane region" description="Helical" evidence="7">
    <location>
        <begin position="142"/>
        <end position="159"/>
    </location>
</feature>
<protein>
    <submittedName>
        <fullName evidence="8">UDP-N-acetylmuramyl pentapeptide phosphotransferase/UDP-N-acetylglucosamine-1-phosphate transferase</fullName>
    </submittedName>
</protein>
<keyword evidence="4 7" id="KW-1133">Transmembrane helix</keyword>
<evidence type="ECO:0000256" key="5">
    <source>
        <dbReference type="ARBA" id="ARBA00023136"/>
    </source>
</evidence>
<name>A0A1M5J808_9FIRM</name>
<evidence type="ECO:0000256" key="4">
    <source>
        <dbReference type="ARBA" id="ARBA00022989"/>
    </source>
</evidence>
<dbReference type="GO" id="GO:0016780">
    <property type="term" value="F:phosphotransferase activity, for other substituted phosphate groups"/>
    <property type="evidence" value="ECO:0007669"/>
    <property type="project" value="InterPro"/>
</dbReference>
<dbReference type="GO" id="GO:0016020">
    <property type="term" value="C:membrane"/>
    <property type="evidence" value="ECO:0007669"/>
    <property type="project" value="UniProtKB-SubCell"/>
</dbReference>
<evidence type="ECO:0000256" key="7">
    <source>
        <dbReference type="SAM" id="Phobius"/>
    </source>
</evidence>
<evidence type="ECO:0000256" key="3">
    <source>
        <dbReference type="ARBA" id="ARBA00022692"/>
    </source>
</evidence>
<keyword evidence="9" id="KW-1185">Reference proteome</keyword>
<keyword evidence="6" id="KW-0460">Magnesium</keyword>
<evidence type="ECO:0000256" key="2">
    <source>
        <dbReference type="ARBA" id="ARBA00022679"/>
    </source>
</evidence>
<dbReference type="RefSeq" id="WP_242938958.1">
    <property type="nucleotide sequence ID" value="NZ_FQWY01000002.1"/>
</dbReference>
<feature type="transmembrane region" description="Helical" evidence="7">
    <location>
        <begin position="221"/>
        <end position="246"/>
    </location>
</feature>
<dbReference type="Pfam" id="PF00953">
    <property type="entry name" value="Glycos_transf_4"/>
    <property type="match status" value="1"/>
</dbReference>
<keyword evidence="2 8" id="KW-0808">Transferase</keyword>
<feature type="transmembrane region" description="Helical" evidence="7">
    <location>
        <begin position="47"/>
        <end position="67"/>
    </location>
</feature>
<keyword evidence="6" id="KW-0479">Metal-binding</keyword>
<evidence type="ECO:0000256" key="1">
    <source>
        <dbReference type="ARBA" id="ARBA00004141"/>
    </source>
</evidence>
<feature type="binding site" evidence="6">
    <location>
        <position position="157"/>
    </location>
    <ligand>
        <name>Mg(2+)</name>
        <dbReference type="ChEBI" id="CHEBI:18420"/>
    </ligand>
</feature>
<feature type="transmembrane region" description="Helical" evidence="7">
    <location>
        <begin position="171"/>
        <end position="201"/>
    </location>
</feature>
<sequence length="273" mass="29960">MTTFYLMQVIPLLLGALAEGAVLFLLLNMLRETGATAKNFQGVDIPVSAGLSFPMALIIVVVIYELWGWYEDAYLLFIFGVVAISFLGFIDDRLGGRDTLGFKGHFSALFKGRLTTGGLKALGGGFISLFLALALSNGWYDIIINTLIIALFTNLLNLLDLRPGRAVKGFLFLGLIIAALARWQLNFLLILPVVGAVIVYFPVDLKARAMMGDAGSNVLGLVLGYLCVTSLDFPYRLGILVFLLAVHLYTEKYSLTETIEHSKVLKWLDDLGR</sequence>
<keyword evidence="5 7" id="KW-0472">Membrane</keyword>
<comment type="subcellular location">
    <subcellularLocation>
        <location evidence="1">Membrane</location>
        <topology evidence="1">Multi-pass membrane protein</topology>
    </subcellularLocation>
</comment>
<feature type="binding site" evidence="6">
    <location>
        <position position="213"/>
    </location>
    <ligand>
        <name>Mg(2+)</name>
        <dbReference type="ChEBI" id="CHEBI:18420"/>
    </ligand>
</feature>
<evidence type="ECO:0000256" key="6">
    <source>
        <dbReference type="PIRSR" id="PIRSR600715-1"/>
    </source>
</evidence>
<accession>A0A1M5J808</accession>
<gene>
    <name evidence="8" type="ORF">SAMN02745221_00009</name>
</gene>
<comment type="cofactor">
    <cofactor evidence="6">
        <name>Mg(2+)</name>
        <dbReference type="ChEBI" id="CHEBI:18420"/>
    </cofactor>
</comment>